<dbReference type="SUPFAM" id="SSF81324">
    <property type="entry name" value="Voltage-gated potassium channels"/>
    <property type="match status" value="1"/>
</dbReference>
<dbReference type="GO" id="GO:0005249">
    <property type="term" value="F:voltage-gated potassium channel activity"/>
    <property type="evidence" value="ECO:0007669"/>
    <property type="project" value="TreeGrafter"/>
</dbReference>
<dbReference type="InterPro" id="IPR000595">
    <property type="entry name" value="cNMP-bd_dom"/>
</dbReference>
<dbReference type="Pfam" id="PF07885">
    <property type="entry name" value="Ion_trans_2"/>
    <property type="match status" value="1"/>
</dbReference>
<dbReference type="InterPro" id="IPR018490">
    <property type="entry name" value="cNMP-bd_dom_sf"/>
</dbReference>
<evidence type="ECO:0000256" key="1">
    <source>
        <dbReference type="SAM" id="MobiDB-lite"/>
    </source>
</evidence>
<feature type="domain" description="Cyclic nucleotide-binding" evidence="3">
    <location>
        <begin position="155"/>
        <end position="230"/>
    </location>
</feature>
<dbReference type="HOGENOM" id="CLU_358847_0_0_1"/>
<dbReference type="Proteomes" id="UP000009168">
    <property type="component" value="Unassembled WGS sequence"/>
</dbReference>
<dbReference type="Pfam" id="PF00027">
    <property type="entry name" value="cNMP_binding"/>
    <property type="match status" value="1"/>
</dbReference>
<feature type="compositionally biased region" description="Polar residues" evidence="1">
    <location>
        <begin position="369"/>
        <end position="378"/>
    </location>
</feature>
<dbReference type="PANTHER" id="PTHR45689">
    <property type="entry name" value="I[[H]] CHANNEL, ISOFORM E"/>
    <property type="match status" value="1"/>
</dbReference>
<keyword evidence="2" id="KW-0472">Membrane</keyword>
<dbReference type="InterPro" id="IPR013099">
    <property type="entry name" value="K_chnl_dom"/>
</dbReference>
<dbReference type="InParanoid" id="Q23GB9"/>
<dbReference type="Gene3D" id="1.10.287.70">
    <property type="match status" value="1"/>
</dbReference>
<feature type="compositionally biased region" description="Basic and acidic residues" evidence="1">
    <location>
        <begin position="382"/>
        <end position="391"/>
    </location>
</feature>
<dbReference type="eggNOG" id="KOG0500">
    <property type="taxonomic scope" value="Eukaryota"/>
</dbReference>
<dbReference type="AlphaFoldDB" id="Q23GB9"/>
<keyword evidence="2" id="KW-0812">Transmembrane</keyword>
<keyword evidence="5" id="KW-1185">Reference proteome</keyword>
<dbReference type="PROSITE" id="PS50042">
    <property type="entry name" value="CNMP_BINDING_3"/>
    <property type="match status" value="1"/>
</dbReference>
<dbReference type="CDD" id="cd00038">
    <property type="entry name" value="CAP_ED"/>
    <property type="match status" value="1"/>
</dbReference>
<evidence type="ECO:0000259" key="3">
    <source>
        <dbReference type="PROSITE" id="PS50042"/>
    </source>
</evidence>
<evidence type="ECO:0000256" key="2">
    <source>
        <dbReference type="SAM" id="Phobius"/>
    </source>
</evidence>
<dbReference type="RefSeq" id="XP_001015586.3">
    <property type="nucleotide sequence ID" value="XM_001015586.3"/>
</dbReference>
<organism evidence="4 5">
    <name type="scientific">Tetrahymena thermophila (strain SB210)</name>
    <dbReference type="NCBI Taxonomy" id="312017"/>
    <lineage>
        <taxon>Eukaryota</taxon>
        <taxon>Sar</taxon>
        <taxon>Alveolata</taxon>
        <taxon>Ciliophora</taxon>
        <taxon>Intramacronucleata</taxon>
        <taxon>Oligohymenophorea</taxon>
        <taxon>Hymenostomatida</taxon>
        <taxon>Tetrahymenina</taxon>
        <taxon>Tetrahymenidae</taxon>
        <taxon>Tetrahymena</taxon>
    </lineage>
</organism>
<dbReference type="SUPFAM" id="SSF51206">
    <property type="entry name" value="cAMP-binding domain-like"/>
    <property type="match status" value="1"/>
</dbReference>
<dbReference type="GO" id="GO:0035725">
    <property type="term" value="P:sodium ion transmembrane transport"/>
    <property type="evidence" value="ECO:0007669"/>
    <property type="project" value="TreeGrafter"/>
</dbReference>
<evidence type="ECO:0000313" key="5">
    <source>
        <dbReference type="Proteomes" id="UP000009168"/>
    </source>
</evidence>
<gene>
    <name evidence="4" type="ORF">TTHERM_00075460</name>
</gene>
<feature type="region of interest" description="Disordered" evidence="1">
    <location>
        <begin position="361"/>
        <end position="391"/>
    </location>
</feature>
<dbReference type="GO" id="GO:0098855">
    <property type="term" value="C:HCN channel complex"/>
    <property type="evidence" value="ECO:0007669"/>
    <property type="project" value="TreeGrafter"/>
</dbReference>
<dbReference type="GO" id="GO:0003254">
    <property type="term" value="P:regulation of membrane depolarization"/>
    <property type="evidence" value="ECO:0007669"/>
    <property type="project" value="TreeGrafter"/>
</dbReference>
<accession>Q23GB9</accession>
<evidence type="ECO:0000313" key="4">
    <source>
        <dbReference type="EMBL" id="EAR95341.3"/>
    </source>
</evidence>
<dbReference type="InterPro" id="IPR051413">
    <property type="entry name" value="K/Na_HCN_channel"/>
</dbReference>
<feature type="transmembrane region" description="Helical" evidence="2">
    <location>
        <begin position="20"/>
        <end position="43"/>
    </location>
</feature>
<dbReference type="Gene3D" id="1.10.287.630">
    <property type="entry name" value="Helix hairpin bin"/>
    <property type="match status" value="1"/>
</dbReference>
<dbReference type="PANTHER" id="PTHR45689:SF5">
    <property type="entry name" value="I[[H]] CHANNEL, ISOFORM E"/>
    <property type="match status" value="1"/>
</dbReference>
<keyword evidence="2" id="KW-1133">Transmembrane helix</keyword>
<name>Q23GB9_TETTS</name>
<dbReference type="InterPro" id="IPR014710">
    <property type="entry name" value="RmlC-like_jellyroll"/>
</dbReference>
<sequence>MTTIGYGDFTAQTQLEKLLMIFIAFFSCGIFGYTINSIGNILYDFKQKKDLYLQELAKINKYFKQNNVELGLQCRARKYIQYQYSDENSDNISSIKSLSNLSEYLQKEIQTDVYIRKLKKIKVFSEIFTDEVLVELSLQMKEAFYCHDQIIQQNEEESDQYLYFVNNGIILEYCQYQQNTVVKEIQEYRQGEFFGLLAFLQGDNSRKVKYKSVGVSSILKISFSSFINVLKDHNLAYQKFCFIRDEVKFSNKLIKINAYCDSCQQQNHVLEQCPYLFYEGKKQVILRNYFRQQDNIYKNFRRQSTTKSQNALLNQNLISKQADRYYISNIEFFSMWDLTDDSGYENDDDLKNFSQQNSSKLGIEKQKTNQEGSTDKNMSSSSKRESFFPSEQHKELSVQCLSEKQIIFQEIEKNHSSSSKQKLINFTFVNNQLIFYKLKQNFKKFILVKFLQNNKEDIQT</sequence>
<protein>
    <submittedName>
        <fullName evidence="4">Cyclic nucleotide-binding domain protein</fullName>
    </submittedName>
</protein>
<proteinExistence type="predicted"/>
<dbReference type="EMBL" id="GG662704">
    <property type="protein sequence ID" value="EAR95341.3"/>
    <property type="molecule type" value="Genomic_DNA"/>
</dbReference>
<dbReference type="GeneID" id="7845085"/>
<dbReference type="KEGG" id="tet:TTHERM_00075460"/>
<reference evidence="5" key="1">
    <citation type="journal article" date="2006" name="PLoS Biol.">
        <title>Macronuclear genome sequence of the ciliate Tetrahymena thermophila, a model eukaryote.</title>
        <authorList>
            <person name="Eisen J.A."/>
            <person name="Coyne R.S."/>
            <person name="Wu M."/>
            <person name="Wu D."/>
            <person name="Thiagarajan M."/>
            <person name="Wortman J.R."/>
            <person name="Badger J.H."/>
            <person name="Ren Q."/>
            <person name="Amedeo P."/>
            <person name="Jones K.M."/>
            <person name="Tallon L.J."/>
            <person name="Delcher A.L."/>
            <person name="Salzberg S.L."/>
            <person name="Silva J.C."/>
            <person name="Haas B.J."/>
            <person name="Majoros W.H."/>
            <person name="Farzad M."/>
            <person name="Carlton J.M."/>
            <person name="Smith R.K. Jr."/>
            <person name="Garg J."/>
            <person name="Pearlman R.E."/>
            <person name="Karrer K.M."/>
            <person name="Sun L."/>
            <person name="Manning G."/>
            <person name="Elde N.C."/>
            <person name="Turkewitz A.P."/>
            <person name="Asai D.J."/>
            <person name="Wilkes D.E."/>
            <person name="Wang Y."/>
            <person name="Cai H."/>
            <person name="Collins K."/>
            <person name="Stewart B.A."/>
            <person name="Lee S.R."/>
            <person name="Wilamowska K."/>
            <person name="Weinberg Z."/>
            <person name="Ruzzo W.L."/>
            <person name="Wloga D."/>
            <person name="Gaertig J."/>
            <person name="Frankel J."/>
            <person name="Tsao C.-C."/>
            <person name="Gorovsky M.A."/>
            <person name="Keeling P.J."/>
            <person name="Waller R.F."/>
            <person name="Patron N.J."/>
            <person name="Cherry J.M."/>
            <person name="Stover N.A."/>
            <person name="Krieger C.J."/>
            <person name="del Toro C."/>
            <person name="Ryder H.F."/>
            <person name="Williamson S.C."/>
            <person name="Barbeau R.A."/>
            <person name="Hamilton E.P."/>
            <person name="Orias E."/>
        </authorList>
    </citation>
    <scope>NUCLEOTIDE SEQUENCE [LARGE SCALE GENOMIC DNA]</scope>
    <source>
        <strain evidence="5">SB210</strain>
    </source>
</reference>
<dbReference type="Gene3D" id="2.60.120.10">
    <property type="entry name" value="Jelly Rolls"/>
    <property type="match status" value="1"/>
</dbReference>